<dbReference type="AlphaFoldDB" id="A0A9W6ZUT9"/>
<keyword evidence="1" id="KW-0732">Signal</keyword>
<evidence type="ECO:0000313" key="2">
    <source>
        <dbReference type="EMBL" id="GMH60929.1"/>
    </source>
</evidence>
<evidence type="ECO:0000256" key="1">
    <source>
        <dbReference type="SAM" id="SignalP"/>
    </source>
</evidence>
<feature type="signal peptide" evidence="1">
    <location>
        <begin position="1"/>
        <end position="17"/>
    </location>
</feature>
<proteinExistence type="predicted"/>
<accession>A0A9W6ZUT9</accession>
<dbReference type="EMBL" id="BRXW01000504">
    <property type="protein sequence ID" value="GMH60929.1"/>
    <property type="molecule type" value="Genomic_DNA"/>
</dbReference>
<keyword evidence="3" id="KW-1185">Reference proteome</keyword>
<sequence>MKLNLCIFIAIVASIDAFSIPPPIFSSARALSSSAWSAASSVDSRQFRRSRDLSSSAQTDASSVVPTSLQSLDVKEKAKIFGRMADKYILLDESGGDCCYSGCKDCEYRDEDGSYKMAEMLAARPKWIVPYFRRSFGSASGLKDHSSKWMSTLFSSSPKLTRSTFAAEFKQLEYYQPLGGPYLSIPDGTDINDDSVDAFVEFLFGDENEISKKKCENIVLTWKNGEGLVWNDWVKLLE</sequence>
<comment type="caution">
    <text evidence="2">The sequence shown here is derived from an EMBL/GenBank/DDBJ whole genome shotgun (WGS) entry which is preliminary data.</text>
</comment>
<gene>
    <name evidence="2" type="ORF">TrLO_g13645</name>
</gene>
<evidence type="ECO:0000313" key="3">
    <source>
        <dbReference type="Proteomes" id="UP001165122"/>
    </source>
</evidence>
<reference evidence="3" key="1">
    <citation type="journal article" date="2023" name="Commun. Biol.">
        <title>Genome analysis of Parmales, the sister group of diatoms, reveals the evolutionary specialization of diatoms from phago-mixotrophs to photoautotrophs.</title>
        <authorList>
            <person name="Ban H."/>
            <person name="Sato S."/>
            <person name="Yoshikawa S."/>
            <person name="Yamada K."/>
            <person name="Nakamura Y."/>
            <person name="Ichinomiya M."/>
            <person name="Sato N."/>
            <person name="Blanc-Mathieu R."/>
            <person name="Endo H."/>
            <person name="Kuwata A."/>
            <person name="Ogata H."/>
        </authorList>
    </citation>
    <scope>NUCLEOTIDE SEQUENCE [LARGE SCALE GENOMIC DNA]</scope>
    <source>
        <strain evidence="3">NIES 3700</strain>
    </source>
</reference>
<protein>
    <submittedName>
        <fullName evidence="2">Uncharacterized protein</fullName>
    </submittedName>
</protein>
<organism evidence="2 3">
    <name type="scientific">Triparma laevis f. longispina</name>
    <dbReference type="NCBI Taxonomy" id="1714387"/>
    <lineage>
        <taxon>Eukaryota</taxon>
        <taxon>Sar</taxon>
        <taxon>Stramenopiles</taxon>
        <taxon>Ochrophyta</taxon>
        <taxon>Bolidophyceae</taxon>
        <taxon>Parmales</taxon>
        <taxon>Triparmaceae</taxon>
        <taxon>Triparma</taxon>
    </lineage>
</organism>
<feature type="chain" id="PRO_5040895317" evidence="1">
    <location>
        <begin position="18"/>
        <end position="238"/>
    </location>
</feature>
<dbReference type="OrthoDB" id="196898at2759"/>
<name>A0A9W6ZUT9_9STRA</name>
<dbReference type="Proteomes" id="UP001165122">
    <property type="component" value="Unassembled WGS sequence"/>
</dbReference>